<sequence>MRKRISAIIMTLFMALISCSSGQVKDPKTVFYLYSCEKLNGVEEAQIVVASTSIGHVSGVDIFFKLLLNLVMLLITIFRLI</sequence>
<dbReference type="HOGENOM" id="CLU_2567042_0_0_12"/>
<dbReference type="EMBL" id="CP005725">
    <property type="protein sequence ID" value="AHH13367.1"/>
    <property type="molecule type" value="Genomic_DNA"/>
</dbReference>
<protein>
    <submittedName>
        <fullName evidence="3">Variable outer membrane protein</fullName>
    </submittedName>
</protein>
<keyword evidence="1" id="KW-1133">Transmembrane helix</keyword>
<dbReference type="AlphaFoldDB" id="W5T2C1"/>
<accession>W5T2C1</accession>
<keyword evidence="2" id="KW-0732">Signal</keyword>
<feature type="signal peptide" evidence="2">
    <location>
        <begin position="1"/>
        <end position="22"/>
    </location>
</feature>
<reference evidence="3" key="1">
    <citation type="submission" date="2013-04" db="EMBL/GenBank/DDBJ databases">
        <title>Comparative Genomics of Relapsing Fever Spirochetes.</title>
        <authorList>
            <person name="Schwan T.G."/>
            <person name="Raffel S.J."/>
            <person name="Porcella S.F."/>
            <person name="Martens C.A."/>
            <person name="Bruno D.P."/>
            <person name="Ricklefs S.M."/>
            <person name="Barbian K.B."/>
        </authorList>
    </citation>
    <scope>NUCLEOTIDE SEQUENCE</scope>
    <source>
        <strain evidence="3">YBT</strain>
        <plasmid evidence="3">unnamed</plasmid>
    </source>
</reference>
<geneLocation type="plasmid" evidence="3">
    <name>unnamed</name>
</geneLocation>
<evidence type="ECO:0000313" key="3">
    <source>
        <dbReference type="EMBL" id="AHH13367.1"/>
    </source>
</evidence>
<feature type="transmembrane region" description="Helical" evidence="1">
    <location>
        <begin position="62"/>
        <end position="80"/>
    </location>
</feature>
<keyword evidence="1" id="KW-0472">Membrane</keyword>
<evidence type="ECO:0000256" key="1">
    <source>
        <dbReference type="SAM" id="Phobius"/>
    </source>
</evidence>
<organism evidence="3">
    <name type="scientific">Borrelia hermsii YBT</name>
    <dbReference type="NCBI Taxonomy" id="1313295"/>
    <lineage>
        <taxon>Bacteria</taxon>
        <taxon>Pseudomonadati</taxon>
        <taxon>Spirochaetota</taxon>
        <taxon>Spirochaetia</taxon>
        <taxon>Spirochaetales</taxon>
        <taxon>Borreliaceae</taxon>
        <taxon>Borrelia</taxon>
    </lineage>
</organism>
<name>W5T2C1_BORHE</name>
<dbReference type="PROSITE" id="PS51257">
    <property type="entry name" value="PROKAR_LIPOPROTEIN"/>
    <property type="match status" value="1"/>
</dbReference>
<evidence type="ECO:0000256" key="2">
    <source>
        <dbReference type="SAM" id="SignalP"/>
    </source>
</evidence>
<dbReference type="RefSeq" id="WP_025407172.1">
    <property type="nucleotide sequence ID" value="NZ_CP005725.1"/>
</dbReference>
<proteinExistence type="predicted"/>
<feature type="chain" id="PRO_5004871958" evidence="2">
    <location>
        <begin position="23"/>
        <end position="81"/>
    </location>
</feature>
<keyword evidence="1" id="KW-0812">Transmembrane</keyword>
<gene>
    <name evidence="3" type="ORF">BHO_0123301</name>
</gene>
<keyword evidence="3" id="KW-0614">Plasmid</keyword>